<dbReference type="InterPro" id="IPR025154">
    <property type="entry name" value="Put_metallopeptidase_dom"/>
</dbReference>
<evidence type="ECO:0000259" key="1">
    <source>
        <dbReference type="Pfam" id="PF13203"/>
    </source>
</evidence>
<dbReference type="AlphaFoldDB" id="A0A235EMI9"/>
<dbReference type="RefSeq" id="WP_094288729.1">
    <property type="nucleotide sequence ID" value="NZ_NOIG01000006.1"/>
</dbReference>
<dbReference type="Proteomes" id="UP000215441">
    <property type="component" value="Unassembled WGS sequence"/>
</dbReference>
<keyword evidence="3" id="KW-1185">Reference proteome</keyword>
<gene>
    <name evidence="2" type="ORF">CBY09_09140</name>
</gene>
<comment type="caution">
    <text evidence="2">The sequence shown here is derived from an EMBL/GenBank/DDBJ whole genome shotgun (WGS) entry which is preliminary data.</text>
</comment>
<dbReference type="Pfam" id="PF13203">
    <property type="entry name" value="DUF2201_N"/>
    <property type="match status" value="1"/>
</dbReference>
<accession>A0A235EMI9</accession>
<proteinExistence type="predicted"/>
<sequence>MAKTPHKPNPATLAFDAGMAMVKAHPIFGPLAHRVSWVRTAASLCPADGWLVVLRHDVIHVHPKRHAEAAEWAFVLARGVLSYAMDFFQRDRGDWAAWSAACDVASTRFLATVKFGTCPHDMQMPVDAPAWDEDRWYRQFGDNGMPEWVAGLGLAGARATSLQAPEDWSQAPPAQRRYGFASTQETWSEVFAAGIANSVTQAVEIAAGTRTALGANTRSAPRSVTERARSWFISSFPLLGSMVAAFEILEDAGLCRREEVMVAAVDETLRTIYLNPAADLSEQETRFVLAHEILHVALRHMDRQRGRDHYLWNVACDYVINDWLIQMQVGSAPALGLLHDLALRGLSAEEVYDRIVVDLRRMRKLQTLAGQQGDMLQRRLRTDRVPFTDLDAFYKEQLGKGLMLHESQGRGLLPAGLLEEIRALLQPPIPWDVELARWFDHHFPPIETRRTYARLSRRQSATPDIPRPHVGPDSRWRDGRTFGVVLDTSDSMDKHILAKALGSIASYAEAKEVPAVRVVCCDAAPYDLGYLPAQDIAHRVQIQGRGGTVLQPAINLLENSADFPKEGPLLIITDADCDHLDVRRPHAYLLAPGRRLPFTPRGDVFSMN</sequence>
<dbReference type="OrthoDB" id="9761650at2"/>
<protein>
    <recommendedName>
        <fullName evidence="1">Putative metallopeptidase domain-containing protein</fullName>
    </recommendedName>
</protein>
<evidence type="ECO:0000313" key="3">
    <source>
        <dbReference type="Proteomes" id="UP000215441"/>
    </source>
</evidence>
<dbReference type="PANTHER" id="PTHR38730">
    <property type="entry name" value="SLL7028 PROTEIN"/>
    <property type="match status" value="1"/>
</dbReference>
<organism evidence="2 3">
    <name type="scientific">Acidovorax kalamii</name>
    <dbReference type="NCBI Taxonomy" id="2004485"/>
    <lineage>
        <taxon>Bacteria</taxon>
        <taxon>Pseudomonadati</taxon>
        <taxon>Pseudomonadota</taxon>
        <taxon>Betaproteobacteria</taxon>
        <taxon>Burkholderiales</taxon>
        <taxon>Comamonadaceae</taxon>
        <taxon>Acidovorax</taxon>
    </lineage>
</organism>
<name>A0A235EMI9_9BURK</name>
<reference evidence="2 3" key="1">
    <citation type="submission" date="2017-07" db="EMBL/GenBank/DDBJ databases">
        <title>Acidovorax KNDSW TSA 6 genome sequence and assembly.</title>
        <authorList>
            <person name="Mayilraj S."/>
        </authorList>
    </citation>
    <scope>NUCLEOTIDE SEQUENCE [LARGE SCALE GENOMIC DNA]</scope>
    <source>
        <strain evidence="2 3">KNDSW-TSA6</strain>
    </source>
</reference>
<evidence type="ECO:0000313" key="2">
    <source>
        <dbReference type="EMBL" id="OYD50222.1"/>
    </source>
</evidence>
<feature type="domain" description="Putative metallopeptidase" evidence="1">
    <location>
        <begin position="227"/>
        <end position="461"/>
    </location>
</feature>
<dbReference type="PANTHER" id="PTHR38730:SF1">
    <property type="entry name" value="SLL7028 PROTEIN"/>
    <property type="match status" value="1"/>
</dbReference>
<dbReference type="EMBL" id="NOIG01000006">
    <property type="protein sequence ID" value="OYD50222.1"/>
    <property type="molecule type" value="Genomic_DNA"/>
</dbReference>